<sequence length="949" mass="106413">MVAPAPAPAPEPALVAAATVAPTPIPASALALTPAPAPAATTTAAAAASASAPTSTPAPAPAPTPAPTPAPMPAPAPTTTTTTMPNAIPRSHSHRRDHSTLQLPCGSSPQASHQHSPEPMGVNTVEGHENRPEFDVDIEMDEPPRHTSPQPDVDAEFFGPGDHLYRNYHMVLDGRLCDANGVFLPPGAPPPPPNNVDMNDWTPFRNCMEFEMAEFLYTQNQMPAGQIDRLLDLWASTLVKHGDKPPFADHCDLYQVIDSSPLRDVKWQSFTVAYDGERPENDTKPWMDDKYDVWYCDPRDVVHNMLANLTYANEMDYRPYREYSTEQNKCQWKDFMSGDWAWDQADEIAKDPSTLGSTFVPVILWSDKTTVSIGTGNNEYYPLYASIGNIHNNVRQAHRNGVVIIGFLAMPKTTQEHAGEPAFRKFCRQLFHSSLLKILESLKPDYEEQVLLACIVRSWCPKCMAPGGDLDQDALCRCRSYTEALIEEGTSGDLWDNFGIVSELVPFTNDFPRANIYQMISPDILHQLVKGAFKDHLVDWVEKYLKHVHPKRQAQRIMDDIDRRIAAVASFAGLRRFPQGRGFKQWTGDDSKALMKVYLPAIEGHVPEDVVRAFCALLEFCYLVHRNIISEDALVEIEDALSRFHRYREVFKTTGIIPTFSLPRQHSLKHYVQNIRLFAAPNGLCSSITENKHIKAVKEPWRRSSRYKALGQMLLTNQRLDKLAALQLDFTRRGMLSGTCFSAAMDALEGKKRAQTIPALAEELNIPCLPELVNRFLFQQLHPDDPRDASDICLSECPRYLGKISVINSVSSRFYAPSDLSGIGGMHTEHIRSCPSWRKEHLHHDCIFINTDPDLPGMRGLDVACVHGFFSFRYQDEDTGMWIVHPSHVDGVPEYAVIHIDSIFRAAHLIPVYGTEFVPQGLKFYHSYDAFQAYYVNKYADHHAFESAV</sequence>
<reference evidence="2 3" key="1">
    <citation type="submission" date="2014-04" db="EMBL/GenBank/DDBJ databases">
        <authorList>
            <consortium name="DOE Joint Genome Institute"/>
            <person name="Kuo A."/>
            <person name="Ruytinx J."/>
            <person name="Rineau F."/>
            <person name="Colpaert J."/>
            <person name="Kohler A."/>
            <person name="Nagy L.G."/>
            <person name="Floudas D."/>
            <person name="Copeland A."/>
            <person name="Barry K.W."/>
            <person name="Cichocki N."/>
            <person name="Veneault-Fourrey C."/>
            <person name="LaButti K."/>
            <person name="Lindquist E.A."/>
            <person name="Lipzen A."/>
            <person name="Lundell T."/>
            <person name="Morin E."/>
            <person name="Murat C."/>
            <person name="Sun H."/>
            <person name="Tunlid A."/>
            <person name="Henrissat B."/>
            <person name="Grigoriev I.V."/>
            <person name="Hibbett D.S."/>
            <person name="Martin F."/>
            <person name="Nordberg H.P."/>
            <person name="Cantor M.N."/>
            <person name="Hua S.X."/>
        </authorList>
    </citation>
    <scope>NUCLEOTIDE SEQUENCE [LARGE SCALE GENOMIC DNA]</scope>
    <source>
        <strain evidence="2 3">UH-Slu-Lm8-n1</strain>
    </source>
</reference>
<protein>
    <submittedName>
        <fullName evidence="2">Uncharacterized protein</fullName>
    </submittedName>
</protein>
<evidence type="ECO:0000313" key="2">
    <source>
        <dbReference type="EMBL" id="KIK35794.1"/>
    </source>
</evidence>
<evidence type="ECO:0000313" key="3">
    <source>
        <dbReference type="Proteomes" id="UP000054485"/>
    </source>
</evidence>
<dbReference type="HOGENOM" id="CLU_006344_1_0_1"/>
<feature type="compositionally biased region" description="Low complexity" evidence="1">
    <location>
        <begin position="34"/>
        <end position="55"/>
    </location>
</feature>
<dbReference type="InterPro" id="IPR041078">
    <property type="entry name" value="Plavaka"/>
</dbReference>
<dbReference type="STRING" id="930992.A0A0D0ACG2"/>
<feature type="compositionally biased region" description="Pro residues" evidence="1">
    <location>
        <begin position="56"/>
        <end position="76"/>
    </location>
</feature>
<organism evidence="2 3">
    <name type="scientific">Suillus luteus UH-Slu-Lm8-n1</name>
    <dbReference type="NCBI Taxonomy" id="930992"/>
    <lineage>
        <taxon>Eukaryota</taxon>
        <taxon>Fungi</taxon>
        <taxon>Dikarya</taxon>
        <taxon>Basidiomycota</taxon>
        <taxon>Agaricomycotina</taxon>
        <taxon>Agaricomycetes</taxon>
        <taxon>Agaricomycetidae</taxon>
        <taxon>Boletales</taxon>
        <taxon>Suillineae</taxon>
        <taxon>Suillaceae</taxon>
        <taxon>Suillus</taxon>
    </lineage>
</organism>
<reference evidence="3" key="2">
    <citation type="submission" date="2015-01" db="EMBL/GenBank/DDBJ databases">
        <title>Evolutionary Origins and Diversification of the Mycorrhizal Mutualists.</title>
        <authorList>
            <consortium name="DOE Joint Genome Institute"/>
            <consortium name="Mycorrhizal Genomics Consortium"/>
            <person name="Kohler A."/>
            <person name="Kuo A."/>
            <person name="Nagy L.G."/>
            <person name="Floudas D."/>
            <person name="Copeland A."/>
            <person name="Barry K.W."/>
            <person name="Cichocki N."/>
            <person name="Veneault-Fourrey C."/>
            <person name="LaButti K."/>
            <person name="Lindquist E.A."/>
            <person name="Lipzen A."/>
            <person name="Lundell T."/>
            <person name="Morin E."/>
            <person name="Murat C."/>
            <person name="Riley R."/>
            <person name="Ohm R."/>
            <person name="Sun H."/>
            <person name="Tunlid A."/>
            <person name="Henrissat B."/>
            <person name="Grigoriev I.V."/>
            <person name="Hibbett D.S."/>
            <person name="Martin F."/>
        </authorList>
    </citation>
    <scope>NUCLEOTIDE SEQUENCE [LARGE SCALE GENOMIC DNA]</scope>
    <source>
        <strain evidence="3">UH-Slu-Lm8-n1</strain>
    </source>
</reference>
<feature type="compositionally biased region" description="Low complexity" evidence="1">
    <location>
        <begin position="77"/>
        <end position="89"/>
    </location>
</feature>
<dbReference type="EMBL" id="KN835588">
    <property type="protein sequence ID" value="KIK35794.1"/>
    <property type="molecule type" value="Genomic_DNA"/>
</dbReference>
<feature type="compositionally biased region" description="Polar residues" evidence="1">
    <location>
        <begin position="100"/>
        <end position="114"/>
    </location>
</feature>
<evidence type="ECO:0000256" key="1">
    <source>
        <dbReference type="SAM" id="MobiDB-lite"/>
    </source>
</evidence>
<name>A0A0D0ACG2_9AGAM</name>
<dbReference type="Pfam" id="PF18759">
    <property type="entry name" value="Plavaka"/>
    <property type="match status" value="2"/>
</dbReference>
<dbReference type="Proteomes" id="UP000054485">
    <property type="component" value="Unassembled WGS sequence"/>
</dbReference>
<feature type="region of interest" description="Disordered" evidence="1">
    <location>
        <begin position="34"/>
        <end position="128"/>
    </location>
</feature>
<dbReference type="OrthoDB" id="3199698at2759"/>
<keyword evidence="3" id="KW-1185">Reference proteome</keyword>
<dbReference type="AlphaFoldDB" id="A0A0D0ACG2"/>
<proteinExistence type="predicted"/>
<gene>
    <name evidence="2" type="ORF">CY34DRAFT_16800</name>
</gene>
<dbReference type="InParanoid" id="A0A0D0ACG2"/>
<accession>A0A0D0ACG2</accession>